<organism evidence="1 2">
    <name type="scientific">Solanum commersonii</name>
    <name type="common">Commerson's wild potato</name>
    <name type="synonym">Commerson's nightshade</name>
    <dbReference type="NCBI Taxonomy" id="4109"/>
    <lineage>
        <taxon>Eukaryota</taxon>
        <taxon>Viridiplantae</taxon>
        <taxon>Streptophyta</taxon>
        <taxon>Embryophyta</taxon>
        <taxon>Tracheophyta</taxon>
        <taxon>Spermatophyta</taxon>
        <taxon>Magnoliopsida</taxon>
        <taxon>eudicotyledons</taxon>
        <taxon>Gunneridae</taxon>
        <taxon>Pentapetalae</taxon>
        <taxon>asterids</taxon>
        <taxon>lamiids</taxon>
        <taxon>Solanales</taxon>
        <taxon>Solanaceae</taxon>
        <taxon>Solanoideae</taxon>
        <taxon>Solaneae</taxon>
        <taxon>Solanum</taxon>
    </lineage>
</organism>
<dbReference type="EMBL" id="JACXVP010000005">
    <property type="protein sequence ID" value="KAG5606000.1"/>
    <property type="molecule type" value="Genomic_DNA"/>
</dbReference>
<reference evidence="1 2" key="1">
    <citation type="submission" date="2020-09" db="EMBL/GenBank/DDBJ databases">
        <title>De no assembly of potato wild relative species, Solanum commersonii.</title>
        <authorList>
            <person name="Cho K."/>
        </authorList>
    </citation>
    <scope>NUCLEOTIDE SEQUENCE [LARGE SCALE GENOMIC DNA]</scope>
    <source>
        <strain evidence="1">LZ3.2</strain>
        <tissue evidence="1">Leaf</tissue>
    </source>
</reference>
<dbReference type="AlphaFoldDB" id="A0A9J5Z203"/>
<accession>A0A9J5Z203</accession>
<protein>
    <submittedName>
        <fullName evidence="1">Uncharacterized protein</fullName>
    </submittedName>
</protein>
<proteinExistence type="predicted"/>
<name>A0A9J5Z203_SOLCO</name>
<keyword evidence="2" id="KW-1185">Reference proteome</keyword>
<sequence>MWMMSLIVGIPQIIQDFYLNVQLNLESGYFVNSPIKCLSDTCCVLEALTINWMKTNHMKRNLWLLLTNK</sequence>
<evidence type="ECO:0000313" key="1">
    <source>
        <dbReference type="EMBL" id="KAG5606000.1"/>
    </source>
</evidence>
<comment type="caution">
    <text evidence="1">The sequence shown here is derived from an EMBL/GenBank/DDBJ whole genome shotgun (WGS) entry which is preliminary data.</text>
</comment>
<evidence type="ECO:0000313" key="2">
    <source>
        <dbReference type="Proteomes" id="UP000824120"/>
    </source>
</evidence>
<gene>
    <name evidence="1" type="ORF">H5410_027492</name>
</gene>
<dbReference type="Proteomes" id="UP000824120">
    <property type="component" value="Chromosome 5"/>
</dbReference>